<reference evidence="1" key="1">
    <citation type="submission" date="2020-06" db="EMBL/GenBank/DDBJ databases">
        <authorList>
            <person name="Li T."/>
            <person name="Hu X."/>
            <person name="Zhang T."/>
            <person name="Song X."/>
            <person name="Zhang H."/>
            <person name="Dai N."/>
            <person name="Sheng W."/>
            <person name="Hou X."/>
            <person name="Wei L."/>
        </authorList>
    </citation>
    <scope>NUCLEOTIDE SEQUENCE</scope>
    <source>
        <strain evidence="1">G01</strain>
        <tissue evidence="1">Leaf</tissue>
    </source>
</reference>
<protein>
    <submittedName>
        <fullName evidence="1">Uncharacterized protein</fullName>
    </submittedName>
</protein>
<sequence>MVQRVGDQTVLHLSQQAASKRSNRGHQPNNLQHLKTRLGSAKEDWVDEFPNVLWAYEQRQEPPLGISFYPLLGTEAVAPAEIGELSWRVKCYDQLQCVGLRTNLDFLDEVRKIASVRATMYKSRGQGIKCESYAEKLPSGGFGHEES</sequence>
<organism evidence="1">
    <name type="scientific">Sesamum angustifolium</name>
    <dbReference type="NCBI Taxonomy" id="2727405"/>
    <lineage>
        <taxon>Eukaryota</taxon>
        <taxon>Viridiplantae</taxon>
        <taxon>Streptophyta</taxon>
        <taxon>Embryophyta</taxon>
        <taxon>Tracheophyta</taxon>
        <taxon>Spermatophyta</taxon>
        <taxon>Magnoliopsida</taxon>
        <taxon>eudicotyledons</taxon>
        <taxon>Gunneridae</taxon>
        <taxon>Pentapetalae</taxon>
        <taxon>asterids</taxon>
        <taxon>lamiids</taxon>
        <taxon>Lamiales</taxon>
        <taxon>Pedaliaceae</taxon>
        <taxon>Sesamum</taxon>
    </lineage>
</organism>
<dbReference type="EMBL" id="JACGWK010001436">
    <property type="protein sequence ID" value="KAL0288637.1"/>
    <property type="molecule type" value="Genomic_DNA"/>
</dbReference>
<comment type="caution">
    <text evidence="1">The sequence shown here is derived from an EMBL/GenBank/DDBJ whole genome shotgun (WGS) entry which is preliminary data.</text>
</comment>
<gene>
    <name evidence="1" type="ORF">Sangu_2648900</name>
</gene>
<dbReference type="AlphaFoldDB" id="A0AAW2J3H7"/>
<name>A0AAW2J3H7_9LAMI</name>
<evidence type="ECO:0000313" key="1">
    <source>
        <dbReference type="EMBL" id="KAL0288637.1"/>
    </source>
</evidence>
<accession>A0AAW2J3H7</accession>
<reference evidence="1" key="2">
    <citation type="journal article" date="2024" name="Plant">
        <title>Genomic evolution and insights into agronomic trait innovations of Sesamum species.</title>
        <authorList>
            <person name="Miao H."/>
            <person name="Wang L."/>
            <person name="Qu L."/>
            <person name="Liu H."/>
            <person name="Sun Y."/>
            <person name="Le M."/>
            <person name="Wang Q."/>
            <person name="Wei S."/>
            <person name="Zheng Y."/>
            <person name="Lin W."/>
            <person name="Duan Y."/>
            <person name="Cao H."/>
            <person name="Xiong S."/>
            <person name="Wang X."/>
            <person name="Wei L."/>
            <person name="Li C."/>
            <person name="Ma Q."/>
            <person name="Ju M."/>
            <person name="Zhao R."/>
            <person name="Li G."/>
            <person name="Mu C."/>
            <person name="Tian Q."/>
            <person name="Mei H."/>
            <person name="Zhang T."/>
            <person name="Gao T."/>
            <person name="Zhang H."/>
        </authorList>
    </citation>
    <scope>NUCLEOTIDE SEQUENCE</scope>
    <source>
        <strain evidence="1">G01</strain>
    </source>
</reference>
<proteinExistence type="predicted"/>